<feature type="domain" description="Glycoside hydrolase family 2 immunoglobulin-like beta-sandwich" evidence="4">
    <location>
        <begin position="193"/>
        <end position="304"/>
    </location>
</feature>
<keyword evidence="2" id="KW-0378">Hydrolase</keyword>
<dbReference type="GO" id="GO:0005975">
    <property type="term" value="P:carbohydrate metabolic process"/>
    <property type="evidence" value="ECO:0007669"/>
    <property type="project" value="InterPro"/>
</dbReference>
<dbReference type="AlphaFoldDB" id="A0A4R6STB4"/>
<dbReference type="PANTHER" id="PTHR42732:SF1">
    <property type="entry name" value="BETA-MANNOSIDASE"/>
    <property type="match status" value="1"/>
</dbReference>
<dbReference type="Gene3D" id="2.60.120.260">
    <property type="entry name" value="Galactose-binding domain-like"/>
    <property type="match status" value="1"/>
</dbReference>
<dbReference type="InterPro" id="IPR008979">
    <property type="entry name" value="Galactose-bd-like_sf"/>
</dbReference>
<evidence type="ECO:0000259" key="5">
    <source>
        <dbReference type="Pfam" id="PF02836"/>
    </source>
</evidence>
<comment type="similarity">
    <text evidence="1">Belongs to the glycosyl hydrolase 2 family.</text>
</comment>
<protein>
    <submittedName>
        <fullName evidence="7">Beta-galactosidase</fullName>
    </submittedName>
</protein>
<dbReference type="SUPFAM" id="SSF49785">
    <property type="entry name" value="Galactose-binding domain-like"/>
    <property type="match status" value="1"/>
</dbReference>
<dbReference type="EMBL" id="SNYC01000007">
    <property type="protein sequence ID" value="TDQ07143.1"/>
    <property type="molecule type" value="Genomic_DNA"/>
</dbReference>
<dbReference type="InterPro" id="IPR036156">
    <property type="entry name" value="Beta-gal/glucu_dom_sf"/>
</dbReference>
<dbReference type="GO" id="GO:0004553">
    <property type="term" value="F:hydrolase activity, hydrolyzing O-glycosyl compounds"/>
    <property type="evidence" value="ECO:0007669"/>
    <property type="project" value="InterPro"/>
</dbReference>
<evidence type="ECO:0000256" key="2">
    <source>
        <dbReference type="ARBA" id="ARBA00022801"/>
    </source>
</evidence>
<keyword evidence="3" id="KW-0326">Glycosidase</keyword>
<dbReference type="PROSITE" id="PS51257">
    <property type="entry name" value="PROKAR_LIPOPROTEIN"/>
    <property type="match status" value="1"/>
</dbReference>
<dbReference type="Gene3D" id="3.20.20.80">
    <property type="entry name" value="Glycosidases"/>
    <property type="match status" value="1"/>
</dbReference>
<feature type="domain" description="Glycosyl hydrolases family 2 sugar binding" evidence="6">
    <location>
        <begin position="48"/>
        <end position="188"/>
    </location>
</feature>
<organism evidence="7 8">
    <name type="scientific">Pedobacter metabolipauper</name>
    <dbReference type="NCBI Taxonomy" id="425513"/>
    <lineage>
        <taxon>Bacteria</taxon>
        <taxon>Pseudomonadati</taxon>
        <taxon>Bacteroidota</taxon>
        <taxon>Sphingobacteriia</taxon>
        <taxon>Sphingobacteriales</taxon>
        <taxon>Sphingobacteriaceae</taxon>
        <taxon>Pedobacter</taxon>
    </lineage>
</organism>
<dbReference type="InterPro" id="IPR017853">
    <property type="entry name" value="GH"/>
</dbReference>
<evidence type="ECO:0000259" key="6">
    <source>
        <dbReference type="Pfam" id="PF02837"/>
    </source>
</evidence>
<dbReference type="InterPro" id="IPR006103">
    <property type="entry name" value="Glyco_hydro_2_cat"/>
</dbReference>
<dbReference type="Proteomes" id="UP000295620">
    <property type="component" value="Unassembled WGS sequence"/>
</dbReference>
<evidence type="ECO:0000259" key="4">
    <source>
        <dbReference type="Pfam" id="PF00703"/>
    </source>
</evidence>
<comment type="caution">
    <text evidence="7">The sequence shown here is derived from an EMBL/GenBank/DDBJ whole genome shotgun (WGS) entry which is preliminary data.</text>
</comment>
<keyword evidence="8" id="KW-1185">Reference proteome</keyword>
<gene>
    <name evidence="7" type="ORF">ATK78_4159</name>
</gene>
<dbReference type="InterPro" id="IPR006104">
    <property type="entry name" value="Glyco_hydro_2_N"/>
</dbReference>
<dbReference type="InterPro" id="IPR013783">
    <property type="entry name" value="Ig-like_fold"/>
</dbReference>
<dbReference type="Gene3D" id="2.60.40.10">
    <property type="entry name" value="Immunoglobulins"/>
    <property type="match status" value="1"/>
</dbReference>
<dbReference type="InterPro" id="IPR051913">
    <property type="entry name" value="GH2_Domain-Containing"/>
</dbReference>
<dbReference type="PANTHER" id="PTHR42732">
    <property type="entry name" value="BETA-GALACTOSIDASE"/>
    <property type="match status" value="1"/>
</dbReference>
<dbReference type="RefSeq" id="WP_133577954.1">
    <property type="nucleotide sequence ID" value="NZ_SNYC01000007.1"/>
</dbReference>
<dbReference type="InterPro" id="IPR006102">
    <property type="entry name" value="Ig-like_GH2"/>
</dbReference>
<dbReference type="Pfam" id="PF02837">
    <property type="entry name" value="Glyco_hydro_2_N"/>
    <property type="match status" value="1"/>
</dbReference>
<dbReference type="Pfam" id="PF00703">
    <property type="entry name" value="Glyco_hydro_2"/>
    <property type="match status" value="1"/>
</dbReference>
<reference evidence="7 8" key="1">
    <citation type="submission" date="2019-03" db="EMBL/GenBank/DDBJ databases">
        <title>Genomic Encyclopedia of Archaeal and Bacterial Type Strains, Phase II (KMG-II): from individual species to whole genera.</title>
        <authorList>
            <person name="Goeker M."/>
        </authorList>
    </citation>
    <scope>NUCLEOTIDE SEQUENCE [LARGE SCALE GENOMIC DNA]</scope>
    <source>
        <strain evidence="7 8">DSM 19035</strain>
    </source>
</reference>
<dbReference type="SUPFAM" id="SSF49303">
    <property type="entry name" value="beta-Galactosidase/glucuronidase domain"/>
    <property type="match status" value="1"/>
</dbReference>
<dbReference type="PRINTS" id="PR00132">
    <property type="entry name" value="GLHYDRLASE2"/>
</dbReference>
<accession>A0A4R6STB4</accession>
<name>A0A4R6STB4_9SPHI</name>
<dbReference type="SUPFAM" id="SSF51445">
    <property type="entry name" value="(Trans)glycosidases"/>
    <property type="match status" value="1"/>
</dbReference>
<evidence type="ECO:0000313" key="7">
    <source>
        <dbReference type="EMBL" id="TDQ07143.1"/>
    </source>
</evidence>
<sequence>MGKFLSSILLLWIGCQTTVFSKDHLVNRSAGTGQQVEEGSLTGVNEISLNGKWLFKTDPANEGEKQEWFASDQVKFPDVLTVPGNWNTRNEYANYTGKAWYKKTIDIPARLKGQLIRLHFEGVSTDVKVWVNGKFVIANDLGYLDFEQDVSGLLKYGESNTITVSADNGFKVGALWNWGGIRRPVKLLINNSVYIKQNHISSVVDLTKKTARIDFAVGIFNTEKSSQKLQGSVLIYQQKKLISTIPFQTSVDANSMQMVNLKKQLNAPNVKLWSLDNPQLYTCKVILVNNKVTIDEHEDRFGLRKIELDNVKYQLKLNGEVIRPIGFNLVPDDRTNGNALPLWRVKEDIDLMKSLGAGIARLSHVPYHKELLDYLDEKGILIVEEIPVWGETDLVKKDNAVTNSWLKRMINDHFNHACIMGWSVGNEIGRNADVMDYVETSIKYSRPLDTTRMHVMVSHTAAREKDPLQFSDLGFINWYGISGSYADKVHGFHPKSTLFFSEFGYNQLNEDLSTDFAIKTLMESISQKPYLIGASLWTFNDYRSDYSGTKEFSQNRPWGIVDVFRQKKNAFYSFRKATMPFAEITLSNASLHAGNQFTANLLLKPRGVLEIPAYPLHQYSVVWKVLNDHNGLSAAGSKELRDIAPGDAAIEILLNGKVTSQNSLKAIVSIISPLNYTLYDTTVYFRKPQAAKVISAYAAWYPSGGTADKNCLIKVLYEKNNSAASYKLRYTIDGGAERETPVSTTNNVSINGLTRGQLVKVSLVSMNNVGETITSLPPIEVSEAVLRPFIQYTEPADGGFFIGFSTLKDDDKFTVQVTEIPGNYTNAKEVTATTKGVIHVDGLTNGKQYHYRMKRGLQNDSWSAEIAVMPDGGIKPAKPVIQGVILNDSDAIICFEPVKKATGYQLQYKLGLEKNWRTEWITASQIDQYLFKFKGNPEILQVRLATLNQYGQSDYTVYARGQLNKPFFIH</sequence>
<dbReference type="Pfam" id="PF02836">
    <property type="entry name" value="Glyco_hydro_2_C"/>
    <property type="match status" value="1"/>
</dbReference>
<dbReference type="OrthoDB" id="9801077at2"/>
<feature type="domain" description="Glycoside hydrolase family 2 catalytic" evidence="5">
    <location>
        <begin position="314"/>
        <end position="468"/>
    </location>
</feature>
<evidence type="ECO:0000313" key="8">
    <source>
        <dbReference type="Proteomes" id="UP000295620"/>
    </source>
</evidence>
<evidence type="ECO:0000256" key="3">
    <source>
        <dbReference type="ARBA" id="ARBA00023295"/>
    </source>
</evidence>
<evidence type="ECO:0000256" key="1">
    <source>
        <dbReference type="ARBA" id="ARBA00007401"/>
    </source>
</evidence>
<dbReference type="InterPro" id="IPR006101">
    <property type="entry name" value="Glyco_hydro_2"/>
</dbReference>
<proteinExistence type="inferred from homology"/>